<reference evidence="1" key="1">
    <citation type="submission" date="2019-05" db="EMBL/GenBank/DDBJ databases">
        <title>The de novo reference genome and transcriptome assemblies of the wild tomato species Solanum chilense.</title>
        <authorList>
            <person name="Stam R."/>
            <person name="Nosenko T."/>
            <person name="Hoerger A.C."/>
            <person name="Stephan W."/>
            <person name="Seidel M.A."/>
            <person name="Kuhn J.M.M."/>
            <person name="Haberer G."/>
            <person name="Tellier A."/>
        </authorList>
    </citation>
    <scope>NUCLEOTIDE SEQUENCE</scope>
    <source>
        <tissue evidence="1">Mature leaves</tissue>
    </source>
</reference>
<name>A0A6N2C6C5_SOLCI</name>
<protein>
    <submittedName>
        <fullName evidence="1">Uncharacterized protein</fullName>
    </submittedName>
</protein>
<feature type="non-terminal residue" evidence="1">
    <location>
        <position position="1"/>
    </location>
</feature>
<feature type="non-terminal residue" evidence="1">
    <location>
        <position position="62"/>
    </location>
</feature>
<evidence type="ECO:0000313" key="1">
    <source>
        <dbReference type="EMBL" id="TMX01948.1"/>
    </source>
</evidence>
<proteinExistence type="predicted"/>
<gene>
    <name evidence="1" type="ORF">EJD97_023021</name>
</gene>
<organism evidence="1">
    <name type="scientific">Solanum chilense</name>
    <name type="common">Tomato</name>
    <name type="synonym">Lycopersicon chilense</name>
    <dbReference type="NCBI Taxonomy" id="4083"/>
    <lineage>
        <taxon>Eukaryota</taxon>
        <taxon>Viridiplantae</taxon>
        <taxon>Streptophyta</taxon>
        <taxon>Embryophyta</taxon>
        <taxon>Tracheophyta</taxon>
        <taxon>Spermatophyta</taxon>
        <taxon>Magnoliopsida</taxon>
        <taxon>eudicotyledons</taxon>
        <taxon>Gunneridae</taxon>
        <taxon>Pentapetalae</taxon>
        <taxon>asterids</taxon>
        <taxon>lamiids</taxon>
        <taxon>Solanales</taxon>
        <taxon>Solanaceae</taxon>
        <taxon>Solanoideae</taxon>
        <taxon>Solaneae</taxon>
        <taxon>Solanum</taxon>
        <taxon>Solanum subgen. Lycopersicon</taxon>
    </lineage>
</organism>
<dbReference type="EMBL" id="RXGB01000738">
    <property type="protein sequence ID" value="TMX01948.1"/>
    <property type="molecule type" value="Genomic_DNA"/>
</dbReference>
<dbReference type="AlphaFoldDB" id="A0A6N2C6C5"/>
<comment type="caution">
    <text evidence="1">The sequence shown here is derived from an EMBL/GenBank/DDBJ whole genome shotgun (WGS) entry which is preliminary data.</text>
</comment>
<sequence>SAGRTVTGVTDRHKLLSEKWSSHRCDDLHDGPSQARRPVTGCANPRQGRISLHVLRDVLDYS</sequence>
<accession>A0A6N2C6C5</accession>